<dbReference type="PANTHER" id="PTHR30069:SF29">
    <property type="entry name" value="HEMOGLOBIN AND HEMOGLOBIN-HAPTOGLOBIN-BINDING PROTEIN 1-RELATED"/>
    <property type="match status" value="1"/>
</dbReference>
<keyword evidence="6 11" id="KW-0798">TonB box</keyword>
<dbReference type="InterPro" id="IPR036942">
    <property type="entry name" value="Beta-barrel_TonB_sf"/>
</dbReference>
<dbReference type="InterPro" id="IPR000531">
    <property type="entry name" value="Beta-barrel_TonB"/>
</dbReference>
<dbReference type="Gene3D" id="2.40.170.20">
    <property type="entry name" value="TonB-dependent receptor, beta-barrel domain"/>
    <property type="match status" value="1"/>
</dbReference>
<dbReference type="Proteomes" id="UP000281028">
    <property type="component" value="Unassembled WGS sequence"/>
</dbReference>
<keyword evidence="8" id="KW-0675">Receptor</keyword>
<dbReference type="InterPro" id="IPR023997">
    <property type="entry name" value="TonB-dep_OMP_SusC/RagA_CS"/>
</dbReference>
<dbReference type="SUPFAM" id="SSF49464">
    <property type="entry name" value="Carboxypeptidase regulatory domain-like"/>
    <property type="match status" value="1"/>
</dbReference>
<evidence type="ECO:0000256" key="9">
    <source>
        <dbReference type="ARBA" id="ARBA00023237"/>
    </source>
</evidence>
<evidence type="ECO:0000259" key="13">
    <source>
        <dbReference type="Pfam" id="PF07715"/>
    </source>
</evidence>
<dbReference type="NCBIfam" id="TIGR04056">
    <property type="entry name" value="OMP_RagA_SusC"/>
    <property type="match status" value="1"/>
</dbReference>
<keyword evidence="5" id="KW-0732">Signal</keyword>
<keyword evidence="2 10" id="KW-0813">Transport</keyword>
<proteinExistence type="inferred from homology"/>
<evidence type="ECO:0000256" key="2">
    <source>
        <dbReference type="ARBA" id="ARBA00022448"/>
    </source>
</evidence>
<evidence type="ECO:0000256" key="7">
    <source>
        <dbReference type="ARBA" id="ARBA00023136"/>
    </source>
</evidence>
<dbReference type="GO" id="GO:0015344">
    <property type="term" value="F:siderophore uptake transmembrane transporter activity"/>
    <property type="evidence" value="ECO:0007669"/>
    <property type="project" value="TreeGrafter"/>
</dbReference>
<comment type="similarity">
    <text evidence="10 11">Belongs to the TonB-dependent receptor family.</text>
</comment>
<dbReference type="InterPro" id="IPR008969">
    <property type="entry name" value="CarboxyPept-like_regulatory"/>
</dbReference>
<evidence type="ECO:0000256" key="8">
    <source>
        <dbReference type="ARBA" id="ARBA00023170"/>
    </source>
</evidence>
<dbReference type="Gene3D" id="2.170.130.10">
    <property type="entry name" value="TonB-dependent receptor, plug domain"/>
    <property type="match status" value="1"/>
</dbReference>
<protein>
    <submittedName>
        <fullName evidence="14">SusC/RagA family TonB-linked outer membrane protein</fullName>
    </submittedName>
</protein>
<keyword evidence="9 10" id="KW-0998">Cell outer membrane</keyword>
<feature type="domain" description="TonB-dependent receptor plug" evidence="13">
    <location>
        <begin position="118"/>
        <end position="254"/>
    </location>
</feature>
<evidence type="ECO:0000256" key="3">
    <source>
        <dbReference type="ARBA" id="ARBA00022452"/>
    </source>
</evidence>
<evidence type="ECO:0000256" key="6">
    <source>
        <dbReference type="ARBA" id="ARBA00023077"/>
    </source>
</evidence>
<evidence type="ECO:0000313" key="15">
    <source>
        <dbReference type="Proteomes" id="UP000281028"/>
    </source>
</evidence>
<dbReference type="AlphaFoldDB" id="A0A3S1D4X7"/>
<dbReference type="InterPro" id="IPR012910">
    <property type="entry name" value="Plug_dom"/>
</dbReference>
<dbReference type="Pfam" id="PF00593">
    <property type="entry name" value="TonB_dep_Rec_b-barrel"/>
    <property type="match status" value="1"/>
</dbReference>
<evidence type="ECO:0000313" key="14">
    <source>
        <dbReference type="EMBL" id="NSL87298.1"/>
    </source>
</evidence>
<dbReference type="SUPFAM" id="SSF56935">
    <property type="entry name" value="Porins"/>
    <property type="match status" value="1"/>
</dbReference>
<evidence type="ECO:0000256" key="1">
    <source>
        <dbReference type="ARBA" id="ARBA00004571"/>
    </source>
</evidence>
<evidence type="ECO:0000259" key="12">
    <source>
        <dbReference type="Pfam" id="PF00593"/>
    </source>
</evidence>
<comment type="subcellular location">
    <subcellularLocation>
        <location evidence="1 10">Cell outer membrane</location>
        <topology evidence="1 10">Multi-pass membrane protein</topology>
    </subcellularLocation>
</comment>
<keyword evidence="7 10" id="KW-0472">Membrane</keyword>
<dbReference type="PROSITE" id="PS52016">
    <property type="entry name" value="TONB_DEPENDENT_REC_3"/>
    <property type="match status" value="1"/>
</dbReference>
<dbReference type="Gene3D" id="2.60.40.1120">
    <property type="entry name" value="Carboxypeptidase-like, regulatory domain"/>
    <property type="match status" value="1"/>
</dbReference>
<keyword evidence="15" id="KW-1185">Reference proteome</keyword>
<dbReference type="Pfam" id="PF13715">
    <property type="entry name" value="CarbopepD_reg_2"/>
    <property type="match status" value="1"/>
</dbReference>
<dbReference type="GO" id="GO:0044718">
    <property type="term" value="P:siderophore transmembrane transport"/>
    <property type="evidence" value="ECO:0007669"/>
    <property type="project" value="TreeGrafter"/>
</dbReference>
<sequence length="982" mass="105925">MYYRYFLPAIIYLLLTANPLWAQQQTVTGNVRDTDHHPVPGATVTVVNTTIGTVTDAEGRFSLQAPPNARLSISFTGFKTQQLHTATLKGPAQITLQEDLSRLDEIVVTGLATNVKRRNLANTVVTVSGKDLSGTAPAQTLDAALSGKVPGAYINANTGAPGGGISVKLRGVTSVYGATQPLYVVDGVFIDNSAISSGLTAVTKAVKDPGVITSNQDNPSNRIADIRPEDIENIEILKGASAAAIYGSRASAGVIIITTRKGRAGKTQLSLSQDLGFNKATRLLGTREFTADRAAALSKDPVASAALRKQFQEAEAQGKIYDYEKEIYGNTGFTRNTGLSLSGGSEKTDFFISAAQKDESGIVKNTGYRHNSIRLNVNHRVNDDIKIGVSTNFINSSADRGISNNDNTGVSLGWALAYTPSFAELHPDEKGKYPDNPFSSSNPLQTVALMRNNESVNRVIIGGNAEATWQRSRISTTKLVARGGIDFYNLQTDVLFPGILQSQAVNKGTSVQGFTRNLNTNFILSLVNTLTPSSGLSLTTSAGITQETGDFNNAIDVATQVITGQSNISQAGALTASQSRFQFQNDGWFIQEEVLIANALSLNAGLRFDRSSNNGDAGKFYLYPKGGIAFNFTKAGLIREGFFEDVKWRAAYGQATNVPAYGSKFTSLGIANIAGLPGSLVNPQQGQPGIQPERQTEFETGIDLVLLHGRLGVQVTWYNKNIYDFLMLSSPPASTGFASAWKNAGNLRNQGIELGLNARPVDTRVITWNTGINLWLNRSEVTRLTTPAVPQGAFGYLGGTFQIEQGKSATQILGLTPTGIGRFGDAEPEFQVSSTNEVTVARNLSIRFLLHWKKGGQNINFTRLTADLGGTTKDYDEVAPGNKLPNGPNRLSKLGKTSEEFIEDADYFKIREIGVYYTFDKFRPKLIRSLTLGLSLNNYFTITPYSSYDPEVSNFGTGFSGGVELVPYPAAKRARFHLSVNF</sequence>
<dbReference type="PANTHER" id="PTHR30069">
    <property type="entry name" value="TONB-DEPENDENT OUTER MEMBRANE RECEPTOR"/>
    <property type="match status" value="1"/>
</dbReference>
<accession>A0A3S1D4X7</accession>
<evidence type="ECO:0000256" key="4">
    <source>
        <dbReference type="ARBA" id="ARBA00022692"/>
    </source>
</evidence>
<dbReference type="Pfam" id="PF07715">
    <property type="entry name" value="Plug"/>
    <property type="match status" value="1"/>
</dbReference>
<dbReference type="InterPro" id="IPR023996">
    <property type="entry name" value="TonB-dep_OMP_SusC/RagA"/>
</dbReference>
<evidence type="ECO:0000256" key="5">
    <source>
        <dbReference type="ARBA" id="ARBA00022729"/>
    </source>
</evidence>
<dbReference type="InterPro" id="IPR039426">
    <property type="entry name" value="TonB-dep_rcpt-like"/>
</dbReference>
<dbReference type="NCBIfam" id="TIGR04057">
    <property type="entry name" value="SusC_RagA_signa"/>
    <property type="match status" value="1"/>
</dbReference>
<evidence type="ECO:0000256" key="10">
    <source>
        <dbReference type="PROSITE-ProRule" id="PRU01360"/>
    </source>
</evidence>
<comment type="caution">
    <text evidence="14">The sequence shown here is derived from an EMBL/GenBank/DDBJ whole genome shotgun (WGS) entry which is preliminary data.</text>
</comment>
<reference evidence="14" key="1">
    <citation type="submission" date="2020-05" db="EMBL/GenBank/DDBJ databases">
        <title>Chitinophaga laudate sp. nov., isolated from a tropical peat swamp.</title>
        <authorList>
            <person name="Goh C.B.S."/>
            <person name="Lee M.S."/>
            <person name="Parimannan S."/>
            <person name="Pasbakhsh P."/>
            <person name="Yule C.M."/>
            <person name="Rajandas H."/>
            <person name="Loke S."/>
            <person name="Croft L."/>
            <person name="Tan J.B.L."/>
        </authorList>
    </citation>
    <scope>NUCLEOTIDE SEQUENCE</scope>
    <source>
        <strain evidence="14">Mgbs1</strain>
    </source>
</reference>
<keyword evidence="3 10" id="KW-1134">Transmembrane beta strand</keyword>
<dbReference type="InterPro" id="IPR037066">
    <property type="entry name" value="Plug_dom_sf"/>
</dbReference>
<feature type="domain" description="TonB-dependent receptor-like beta-barrel" evidence="12">
    <location>
        <begin position="407"/>
        <end position="779"/>
    </location>
</feature>
<organism evidence="14 15">
    <name type="scientific">Chitinophaga solisilvae</name>
    <dbReference type="NCBI Taxonomy" id="1233460"/>
    <lineage>
        <taxon>Bacteria</taxon>
        <taxon>Pseudomonadati</taxon>
        <taxon>Bacteroidota</taxon>
        <taxon>Chitinophagia</taxon>
        <taxon>Chitinophagales</taxon>
        <taxon>Chitinophagaceae</taxon>
        <taxon>Chitinophaga</taxon>
    </lineage>
</organism>
<dbReference type="OrthoDB" id="9768177at2"/>
<keyword evidence="4 10" id="KW-0812">Transmembrane</keyword>
<gene>
    <name evidence="14" type="ORF">ECE50_010685</name>
</gene>
<name>A0A3S1D4X7_9BACT</name>
<dbReference type="EMBL" id="RIAR02000001">
    <property type="protein sequence ID" value="NSL87298.1"/>
    <property type="molecule type" value="Genomic_DNA"/>
</dbReference>
<evidence type="ECO:0000256" key="11">
    <source>
        <dbReference type="RuleBase" id="RU003357"/>
    </source>
</evidence>
<dbReference type="GO" id="GO:0009279">
    <property type="term" value="C:cell outer membrane"/>
    <property type="evidence" value="ECO:0007669"/>
    <property type="project" value="UniProtKB-SubCell"/>
</dbReference>